<accession>W4HP58</accession>
<dbReference type="eggNOG" id="COG2124">
    <property type="taxonomic scope" value="Bacteria"/>
</dbReference>
<keyword evidence="2" id="KW-0503">Monooxygenase</keyword>
<dbReference type="PROSITE" id="PS00086">
    <property type="entry name" value="CYTOCHROME_P450"/>
    <property type="match status" value="1"/>
</dbReference>
<evidence type="ECO:0000313" key="3">
    <source>
        <dbReference type="EMBL" id="ETW14542.1"/>
    </source>
</evidence>
<keyword evidence="2" id="KW-0408">Iron</keyword>
<dbReference type="GO" id="GO:0016705">
    <property type="term" value="F:oxidoreductase activity, acting on paired donors, with incorporation or reduction of molecular oxygen"/>
    <property type="evidence" value="ECO:0007669"/>
    <property type="project" value="InterPro"/>
</dbReference>
<evidence type="ECO:0000256" key="1">
    <source>
        <dbReference type="ARBA" id="ARBA00010617"/>
    </source>
</evidence>
<evidence type="ECO:0000313" key="4">
    <source>
        <dbReference type="Proteomes" id="UP000019063"/>
    </source>
</evidence>
<dbReference type="Pfam" id="PF00067">
    <property type="entry name" value="p450"/>
    <property type="match status" value="1"/>
</dbReference>
<name>W4HP58_9RHOB</name>
<dbReference type="Gene3D" id="1.10.630.10">
    <property type="entry name" value="Cytochrome P450"/>
    <property type="match status" value="1"/>
</dbReference>
<dbReference type="EMBL" id="AQQW01000001">
    <property type="protein sequence ID" value="ETW14542.1"/>
    <property type="molecule type" value="Genomic_DNA"/>
</dbReference>
<dbReference type="SUPFAM" id="SSF48264">
    <property type="entry name" value="Cytochrome P450"/>
    <property type="match status" value="1"/>
</dbReference>
<dbReference type="STRING" id="1379903.ATO8_01495"/>
<dbReference type="Proteomes" id="UP000019063">
    <property type="component" value="Unassembled WGS sequence"/>
</dbReference>
<protein>
    <submittedName>
        <fullName evidence="3">Cytochrome P450 hydroxylase</fullName>
    </submittedName>
</protein>
<evidence type="ECO:0000256" key="2">
    <source>
        <dbReference type="RuleBase" id="RU000461"/>
    </source>
</evidence>
<gene>
    <name evidence="3" type="ORF">ATO8_01495</name>
</gene>
<reference evidence="3 4" key="1">
    <citation type="journal article" date="2014" name="Antonie Van Leeuwenhoek">
        <title>Roseivivax atlanticus sp. nov., isolated from surface seawater of the Atlantic Ocean.</title>
        <authorList>
            <person name="Li G."/>
            <person name="Lai Q."/>
            <person name="Liu X."/>
            <person name="Sun F."/>
            <person name="Shao Z."/>
        </authorList>
    </citation>
    <scope>NUCLEOTIDE SEQUENCE [LARGE SCALE GENOMIC DNA]</scope>
    <source>
        <strain evidence="3 4">22II-s10s</strain>
    </source>
</reference>
<dbReference type="PANTHER" id="PTHR46696:SF6">
    <property type="entry name" value="P450, PUTATIVE (EUROFUNG)-RELATED"/>
    <property type="match status" value="1"/>
</dbReference>
<dbReference type="PRINTS" id="PR00385">
    <property type="entry name" value="P450"/>
</dbReference>
<dbReference type="InterPro" id="IPR036396">
    <property type="entry name" value="Cyt_P450_sf"/>
</dbReference>
<dbReference type="InterPro" id="IPR002397">
    <property type="entry name" value="Cyt_P450_B"/>
</dbReference>
<dbReference type="AlphaFoldDB" id="W4HP58"/>
<dbReference type="GO" id="GO:0004497">
    <property type="term" value="F:monooxygenase activity"/>
    <property type="evidence" value="ECO:0007669"/>
    <property type="project" value="UniProtKB-KW"/>
</dbReference>
<comment type="similarity">
    <text evidence="1 2">Belongs to the cytochrome P450 family.</text>
</comment>
<keyword evidence="2" id="KW-0479">Metal-binding</keyword>
<dbReference type="PANTHER" id="PTHR46696">
    <property type="entry name" value="P450, PUTATIVE (EUROFUNG)-RELATED"/>
    <property type="match status" value="1"/>
</dbReference>
<comment type="caution">
    <text evidence="3">The sequence shown here is derived from an EMBL/GenBank/DDBJ whole genome shotgun (WGS) entry which is preliminary data.</text>
</comment>
<sequence length="414" mass="45098">MTPINGSGSDFCAEGFPWARPRPDLMPPPYADLRKNAPFYPCTFNSGEKVWLATSYEAVVAVLSSRVLSSEHSHPDFPGVFALPQRRDSQGRPPKLSLSALDGAEHRFHRQRVAGEFRLSAIARETDWIKRMATNQLDRFIRAGSPNDFVKGFARPFVARIIAMVLGLTVEEAAYCAGLSDVILGAGHNPQLVPLASSRLRALVATAIEERRRRPRHDLLSRIVHRYEADEVFDQDQVLALAASLITAGLETTAHTISIGILMLVRAPDQLEELSADPSLMANAVEEILRLSSVADIVTARVAPHPCCVFGVELPAGAGIVASTAAANRDENIFTDPDEMRLDHGARRAHLAFGYGPHKCLGRHLARTMLSAAMEAFIDISGDFRLSEDPGWTASGGVMAGVSELMVEWSSLKS</sequence>
<keyword evidence="2" id="KW-0560">Oxidoreductase</keyword>
<organism evidence="3 4">
    <name type="scientific">Roseivivax marinus</name>
    <dbReference type="NCBI Taxonomy" id="1379903"/>
    <lineage>
        <taxon>Bacteria</taxon>
        <taxon>Pseudomonadati</taxon>
        <taxon>Pseudomonadota</taxon>
        <taxon>Alphaproteobacteria</taxon>
        <taxon>Rhodobacterales</taxon>
        <taxon>Roseobacteraceae</taxon>
        <taxon>Roseivivax</taxon>
    </lineage>
</organism>
<dbReference type="PATRIC" id="fig|1317118.6.peg.311"/>
<proteinExistence type="inferred from homology"/>
<dbReference type="GO" id="GO:0005506">
    <property type="term" value="F:iron ion binding"/>
    <property type="evidence" value="ECO:0007669"/>
    <property type="project" value="InterPro"/>
</dbReference>
<keyword evidence="4" id="KW-1185">Reference proteome</keyword>
<dbReference type="PRINTS" id="PR00359">
    <property type="entry name" value="BP450"/>
</dbReference>
<dbReference type="InterPro" id="IPR017972">
    <property type="entry name" value="Cyt_P450_CS"/>
</dbReference>
<dbReference type="GO" id="GO:0020037">
    <property type="term" value="F:heme binding"/>
    <property type="evidence" value="ECO:0007669"/>
    <property type="project" value="InterPro"/>
</dbReference>
<keyword evidence="2" id="KW-0349">Heme</keyword>
<dbReference type="InterPro" id="IPR001128">
    <property type="entry name" value="Cyt_P450"/>
</dbReference>